<evidence type="ECO:0000256" key="3">
    <source>
        <dbReference type="ARBA" id="ARBA00022763"/>
    </source>
</evidence>
<dbReference type="InterPro" id="IPR027417">
    <property type="entry name" value="P-loop_NTPase"/>
</dbReference>
<dbReference type="InterPro" id="IPR014017">
    <property type="entry name" value="DNA_helicase_UvrD-like_C"/>
</dbReference>
<keyword evidence="1" id="KW-0540">Nuclease</keyword>
<evidence type="ECO:0000256" key="4">
    <source>
        <dbReference type="ARBA" id="ARBA00022801"/>
    </source>
</evidence>
<evidence type="ECO:0000256" key="13">
    <source>
        <dbReference type="ARBA" id="ARBA00034923"/>
    </source>
</evidence>
<evidence type="ECO:0000256" key="1">
    <source>
        <dbReference type="ARBA" id="ARBA00022722"/>
    </source>
</evidence>
<reference evidence="19" key="1">
    <citation type="submission" date="2023-09" db="EMBL/GenBank/DDBJ databases">
        <title>Undibacterium sp. 20NA77.5 isolated from freshwater.</title>
        <authorList>
            <person name="Le V."/>
            <person name="Ko S.-R."/>
            <person name="Ahn C.-Y."/>
            <person name="Oh H.-M."/>
        </authorList>
    </citation>
    <scope>NUCLEOTIDE SEQUENCE</scope>
    <source>
        <strain evidence="19">20NA77.5</strain>
    </source>
</reference>
<dbReference type="Gene3D" id="3.40.50.300">
    <property type="entry name" value="P-loop containing nucleotide triphosphate hydrolases"/>
    <property type="match status" value="3"/>
</dbReference>
<dbReference type="Pfam" id="PF13361">
    <property type="entry name" value="UvrD_C"/>
    <property type="match status" value="1"/>
</dbReference>
<protein>
    <recommendedName>
        <fullName evidence="12">DNA 3'-5' helicase</fullName>
        <ecNumber evidence="12">5.6.2.4</ecNumber>
    </recommendedName>
    <alternativeName>
        <fullName evidence="13">DNA 3'-5' helicase II</fullName>
    </alternativeName>
</protein>
<keyword evidence="8" id="KW-0238">DNA-binding</keyword>
<keyword evidence="4 15" id="KW-0378">Hydrolase</keyword>
<evidence type="ECO:0000256" key="14">
    <source>
        <dbReference type="ARBA" id="ARBA00048988"/>
    </source>
</evidence>
<name>A0ABY9RLM2_9BURK</name>
<gene>
    <name evidence="19" type="ORF">RF679_07475</name>
</gene>
<accession>A0ABY9RLM2</accession>
<sequence length="1272" mass="141085">MSFEPNDMNASNSASNVGQPVASVAKAYECNGQAIDAMNFTRSACDPSLSVVVEACAGSGKTWLLVARMLRLLLSGAEPSELLAITFTRKAAQEMRHRLMELLRELALSDHAQASQILIDRGVSETEVEANLVRARGLYESLLNHPQGLAMDTFHSWFGRLLQLAPLASGVPQGFQLLEATGQLQREAWRQLLNRVGLAEKENEADEGIGNISGRREHATENQGRGESSSGTQIRQAMLFLFDALGDHSTKQLLDAFLAKRAEWWAISCEHSQVPDAQLVLDHLEDVLGEDAHRDARLQLWDDQALLQEIAQFARCLGKGGSLNQERARQLETLVTTAQQMQSQGEVPGLELFAALANEFYDDKGAPRRNGKVKSFVAALTEHFGAGVGDPLEAFNAAFNRVAAVIQDYARRAQEIDVLQINRALFLVGQAYLDEYQDIKAAQGALDFSDLEWQAYRLLSREEFAAYLLGRLDARYKHILLDEFQDTNPLQWNIVRSWLDAYGADHQRPTVFVVGDPKQSIYRFRRADPRVFMAAQEMLAQQGAIVLKTNQTRRNAPVVIEALNRAMYSNQLYSPQTTLSAQDGSVLRLPLVKDVEEAGVGDQDQVSGQDENQDENQDNKQDQDSAPSDAIRRPLTTPAEESENLSRYQEGQQVARLLCELKQQHQLQQKVSQEQGRDGSDWRWSDVMLLVRRRSYLSSYERALREVGIPFVSNRRGGLLQTLEIMDLMALLNFLMTPSDNRALAHILKSPIFACSDGDLMMLAMRGEATWWQRLSASLSASVHEASDAVESVSEQLAQQQHSQHPQLVRAHDLLQKWMQAAHDLPVHDLLDTILHQGDVLARYAELNSASERDQVRGNILGFVELALNLDGGRYPSLPKFIASIAEYDKLAENESPDESNVVSGLDAVQILTIHSAKGLEAKIVVMLDANHSDASDDHVGVLCAWPLRDGEAKHFSIFGRRDQRGKARDALFKAEADQASQENLNLLYVAVTRAKQMLVISGVANAKKSDGEVPGLTEGSWYQAFMEIPEVSLIADTVVGEGAAKSAAGFSLEQATQFEFEDFTPPNLALPISAGQTVASSTDYVRQFEDGLARDAFANDTSNSDATRTDQPSEAQVEGIALHALMERMTANPATASWSEIMPSAEVIAQWLPCPSPIASVVRKQALSILQSPALTAFFDRSRLTVARNEMDIIFAGQLLRLDRLVVFRANDPQYADEVWILDYKRQLLASERADYQAQLATYRQAVAAVYPHRKIRSALILTDGCLHEFG</sequence>
<dbReference type="PANTHER" id="PTHR11070:SF2">
    <property type="entry name" value="ATP-DEPENDENT DNA HELICASE SRS2"/>
    <property type="match status" value="1"/>
</dbReference>
<keyword evidence="6" id="KW-0269">Exonuclease</keyword>
<evidence type="ECO:0000256" key="12">
    <source>
        <dbReference type="ARBA" id="ARBA00034808"/>
    </source>
</evidence>
<comment type="catalytic activity">
    <reaction evidence="14">
        <text>ATP + H2O = ADP + phosphate + H(+)</text>
        <dbReference type="Rhea" id="RHEA:13065"/>
        <dbReference type="ChEBI" id="CHEBI:15377"/>
        <dbReference type="ChEBI" id="CHEBI:15378"/>
        <dbReference type="ChEBI" id="CHEBI:30616"/>
        <dbReference type="ChEBI" id="CHEBI:43474"/>
        <dbReference type="ChEBI" id="CHEBI:456216"/>
        <dbReference type="EC" id="5.6.2.4"/>
    </reaction>
</comment>
<evidence type="ECO:0000313" key="19">
    <source>
        <dbReference type="EMBL" id="WMW82115.1"/>
    </source>
</evidence>
<keyword evidence="9" id="KW-0234">DNA repair</keyword>
<evidence type="ECO:0000259" key="18">
    <source>
        <dbReference type="PROSITE" id="PS51217"/>
    </source>
</evidence>
<feature type="region of interest" description="Disordered" evidence="16">
    <location>
        <begin position="600"/>
        <end position="647"/>
    </location>
</feature>
<evidence type="ECO:0000313" key="20">
    <source>
        <dbReference type="Proteomes" id="UP001181355"/>
    </source>
</evidence>
<keyword evidence="2 15" id="KW-0547">Nucleotide-binding</keyword>
<dbReference type="PANTHER" id="PTHR11070">
    <property type="entry name" value="UVRD / RECB / PCRA DNA HELICASE FAMILY MEMBER"/>
    <property type="match status" value="1"/>
</dbReference>
<dbReference type="Gene3D" id="3.90.320.10">
    <property type="match status" value="1"/>
</dbReference>
<dbReference type="EMBL" id="CP133720">
    <property type="protein sequence ID" value="WMW82115.1"/>
    <property type="molecule type" value="Genomic_DNA"/>
</dbReference>
<feature type="binding site" evidence="15">
    <location>
        <begin position="55"/>
        <end position="62"/>
    </location>
    <ligand>
        <name>ATP</name>
        <dbReference type="ChEBI" id="CHEBI:30616"/>
    </ligand>
</feature>
<dbReference type="InterPro" id="IPR011604">
    <property type="entry name" value="PDDEXK-like_dom_sf"/>
</dbReference>
<feature type="compositionally biased region" description="Polar residues" evidence="16">
    <location>
        <begin position="221"/>
        <end position="231"/>
    </location>
</feature>
<dbReference type="Proteomes" id="UP001181355">
    <property type="component" value="Chromosome"/>
</dbReference>
<keyword evidence="3" id="KW-0227">DNA damage</keyword>
<evidence type="ECO:0000259" key="17">
    <source>
        <dbReference type="PROSITE" id="PS51198"/>
    </source>
</evidence>
<keyword evidence="20" id="KW-1185">Reference proteome</keyword>
<evidence type="ECO:0000256" key="5">
    <source>
        <dbReference type="ARBA" id="ARBA00022806"/>
    </source>
</evidence>
<keyword evidence="5 15" id="KW-0347">Helicase</keyword>
<evidence type="ECO:0000256" key="9">
    <source>
        <dbReference type="ARBA" id="ARBA00023204"/>
    </source>
</evidence>
<organism evidence="19 20">
    <name type="scientific">Undibacterium cyanobacteriorum</name>
    <dbReference type="NCBI Taxonomy" id="3073561"/>
    <lineage>
        <taxon>Bacteria</taxon>
        <taxon>Pseudomonadati</taxon>
        <taxon>Pseudomonadota</taxon>
        <taxon>Betaproteobacteria</taxon>
        <taxon>Burkholderiales</taxon>
        <taxon>Oxalobacteraceae</taxon>
        <taxon>Undibacterium</taxon>
    </lineage>
</organism>
<dbReference type="Gene3D" id="1.10.486.10">
    <property type="entry name" value="PCRA, domain 4"/>
    <property type="match status" value="1"/>
</dbReference>
<keyword evidence="7 15" id="KW-0067">ATP-binding</keyword>
<comment type="catalytic activity">
    <reaction evidence="11">
        <text>Couples ATP hydrolysis with the unwinding of duplex DNA by translocating in the 3'-5' direction.</text>
        <dbReference type="EC" id="5.6.2.4"/>
    </reaction>
</comment>
<dbReference type="InterPro" id="IPR014016">
    <property type="entry name" value="UvrD-like_ATP-bd"/>
</dbReference>
<feature type="domain" description="UvrD-like helicase ATP-binding" evidence="17">
    <location>
        <begin position="34"/>
        <end position="556"/>
    </location>
</feature>
<feature type="region of interest" description="Disordered" evidence="16">
    <location>
        <begin position="204"/>
        <end position="231"/>
    </location>
</feature>
<evidence type="ECO:0000256" key="6">
    <source>
        <dbReference type="ARBA" id="ARBA00022839"/>
    </source>
</evidence>
<evidence type="ECO:0000256" key="15">
    <source>
        <dbReference type="PROSITE-ProRule" id="PRU00560"/>
    </source>
</evidence>
<evidence type="ECO:0000256" key="7">
    <source>
        <dbReference type="ARBA" id="ARBA00022840"/>
    </source>
</evidence>
<proteinExistence type="predicted"/>
<feature type="domain" description="UvrD-like helicase C-terminal" evidence="18">
    <location>
        <begin position="603"/>
        <end position="919"/>
    </location>
</feature>
<evidence type="ECO:0000256" key="2">
    <source>
        <dbReference type="ARBA" id="ARBA00022741"/>
    </source>
</evidence>
<dbReference type="InterPro" id="IPR000212">
    <property type="entry name" value="DNA_helicase_UvrD/REP"/>
</dbReference>
<evidence type="ECO:0000256" key="8">
    <source>
        <dbReference type="ARBA" id="ARBA00023125"/>
    </source>
</evidence>
<dbReference type="Pfam" id="PF00580">
    <property type="entry name" value="UvrD-helicase"/>
    <property type="match status" value="1"/>
</dbReference>
<dbReference type="RefSeq" id="WP_309483592.1">
    <property type="nucleotide sequence ID" value="NZ_CP133720.1"/>
</dbReference>
<evidence type="ECO:0000256" key="16">
    <source>
        <dbReference type="SAM" id="MobiDB-lite"/>
    </source>
</evidence>
<keyword evidence="10" id="KW-0413">Isomerase</keyword>
<dbReference type="PROSITE" id="PS51198">
    <property type="entry name" value="UVRD_HELICASE_ATP_BIND"/>
    <property type="match status" value="1"/>
</dbReference>
<evidence type="ECO:0000256" key="10">
    <source>
        <dbReference type="ARBA" id="ARBA00023235"/>
    </source>
</evidence>
<dbReference type="EC" id="5.6.2.4" evidence="12"/>
<dbReference type="PROSITE" id="PS51217">
    <property type="entry name" value="UVRD_HELICASE_CTER"/>
    <property type="match status" value="1"/>
</dbReference>
<dbReference type="SUPFAM" id="SSF52540">
    <property type="entry name" value="P-loop containing nucleoside triphosphate hydrolases"/>
    <property type="match status" value="1"/>
</dbReference>
<evidence type="ECO:0000256" key="11">
    <source>
        <dbReference type="ARBA" id="ARBA00034617"/>
    </source>
</evidence>